<keyword evidence="2" id="KW-1185">Reference proteome</keyword>
<name>A0A9W6L875_9BACT</name>
<protein>
    <submittedName>
        <fullName evidence="1">Uncharacterized protein</fullName>
    </submittedName>
</protein>
<dbReference type="Proteomes" id="UP001144372">
    <property type="component" value="Unassembled WGS sequence"/>
</dbReference>
<dbReference type="SUPFAM" id="SSF53335">
    <property type="entry name" value="S-adenosyl-L-methionine-dependent methyltransferases"/>
    <property type="match status" value="1"/>
</dbReference>
<sequence>MESNPLFKTLSFIADFYDRCKFGCEGVEGYRKSTDMRKCIHFILELEKSGFLDNRRTSFLDLGCADGRVNVMMSYMVRKSIGIEIDPDILSEYAPMKEKLTLQLQEAGLIPPPENISVFQGSSLEEQTYRQVFEKTGVSFQEIDFFYTYITLHDLFGELIAEKAKPGALYMVYGFSKVLPRYEGLERVLSDVGSQGIAALYRKK</sequence>
<evidence type="ECO:0000313" key="2">
    <source>
        <dbReference type="Proteomes" id="UP001144372"/>
    </source>
</evidence>
<dbReference type="AlphaFoldDB" id="A0A9W6L875"/>
<accession>A0A9W6L875</accession>
<reference evidence="1" key="1">
    <citation type="submission" date="2022-12" db="EMBL/GenBank/DDBJ databases">
        <title>Reference genome sequencing for broad-spectrum identification of bacterial and archaeal isolates by mass spectrometry.</title>
        <authorList>
            <person name="Sekiguchi Y."/>
            <person name="Tourlousse D.M."/>
        </authorList>
    </citation>
    <scope>NUCLEOTIDE SEQUENCE</scope>
    <source>
        <strain evidence="1">ASRB1</strain>
    </source>
</reference>
<dbReference type="RefSeq" id="WP_281795091.1">
    <property type="nucleotide sequence ID" value="NZ_BSDR01000001.1"/>
</dbReference>
<dbReference type="Gene3D" id="3.40.50.150">
    <property type="entry name" value="Vaccinia Virus protein VP39"/>
    <property type="match status" value="1"/>
</dbReference>
<organism evidence="1 2">
    <name type="scientific">Desulforhabdus amnigena</name>
    <dbReference type="NCBI Taxonomy" id="40218"/>
    <lineage>
        <taxon>Bacteria</taxon>
        <taxon>Pseudomonadati</taxon>
        <taxon>Thermodesulfobacteriota</taxon>
        <taxon>Syntrophobacteria</taxon>
        <taxon>Syntrophobacterales</taxon>
        <taxon>Syntrophobacteraceae</taxon>
        <taxon>Desulforhabdus</taxon>
    </lineage>
</organism>
<dbReference type="InterPro" id="IPR029063">
    <property type="entry name" value="SAM-dependent_MTases_sf"/>
</dbReference>
<comment type="caution">
    <text evidence="1">The sequence shown here is derived from an EMBL/GenBank/DDBJ whole genome shotgun (WGS) entry which is preliminary data.</text>
</comment>
<dbReference type="CDD" id="cd02440">
    <property type="entry name" value="AdoMet_MTases"/>
    <property type="match status" value="1"/>
</dbReference>
<dbReference type="EMBL" id="BSDR01000001">
    <property type="protein sequence ID" value="GLI35368.1"/>
    <property type="molecule type" value="Genomic_DNA"/>
</dbReference>
<evidence type="ECO:0000313" key="1">
    <source>
        <dbReference type="EMBL" id="GLI35368.1"/>
    </source>
</evidence>
<proteinExistence type="predicted"/>
<gene>
    <name evidence="1" type="ORF">DAMNIGENAA_28010</name>
</gene>